<reference evidence="7" key="1">
    <citation type="submission" date="2021-02" db="EMBL/GenBank/DDBJ databases">
        <authorList>
            <person name="Nowell W R."/>
        </authorList>
    </citation>
    <scope>NUCLEOTIDE SEQUENCE</scope>
</reference>
<dbReference type="Pfam" id="PF23436">
    <property type="entry name" value="RabGap-TBC_2"/>
    <property type="match status" value="1"/>
</dbReference>
<dbReference type="FunFam" id="3.75.10.10:FF:000004">
    <property type="entry name" value="N(G),N(G)-dimethylarginine dimethylaminohydrolase 1"/>
    <property type="match status" value="1"/>
</dbReference>
<proteinExistence type="inferred from homology"/>
<dbReference type="Pfam" id="PF00566">
    <property type="entry name" value="RabGAP-TBC"/>
    <property type="match status" value="1"/>
</dbReference>
<dbReference type="GO" id="GO:0016787">
    <property type="term" value="F:hydrolase activity"/>
    <property type="evidence" value="ECO:0007669"/>
    <property type="project" value="UniProtKB-KW"/>
</dbReference>
<dbReference type="OrthoDB" id="295078at2759"/>
<dbReference type="Gene3D" id="2.30.29.30">
    <property type="entry name" value="Pleckstrin-homology domain (PH domain)/Phosphotyrosine-binding domain (PTB)"/>
    <property type="match status" value="1"/>
</dbReference>
<dbReference type="GO" id="GO:0031267">
    <property type="term" value="F:small GTPase binding"/>
    <property type="evidence" value="ECO:0007669"/>
    <property type="project" value="TreeGrafter"/>
</dbReference>
<dbReference type="AlphaFoldDB" id="A0A814QU55"/>
<dbReference type="InterPro" id="IPR022164">
    <property type="entry name" value="Kinesin-like"/>
</dbReference>
<feature type="region of interest" description="Disordered" evidence="5">
    <location>
        <begin position="1"/>
        <end position="43"/>
    </location>
</feature>
<dbReference type="Pfam" id="PF12473">
    <property type="entry name" value="DUF3694"/>
    <property type="match status" value="1"/>
</dbReference>
<dbReference type="InterPro" id="IPR035969">
    <property type="entry name" value="Rab-GAP_TBC_sf"/>
</dbReference>
<dbReference type="InterPro" id="IPR000195">
    <property type="entry name" value="Rab-GAP-TBC_dom"/>
</dbReference>
<protein>
    <recommendedName>
        <fullName evidence="6">Rab-GAP TBC domain-containing protein</fullName>
    </recommendedName>
</protein>
<dbReference type="Proteomes" id="UP000663852">
    <property type="component" value="Unassembled WGS sequence"/>
</dbReference>
<dbReference type="SUPFAM" id="SSF47923">
    <property type="entry name" value="Ypt/Rab-GAP domain of gyp1p"/>
    <property type="match status" value="2"/>
</dbReference>
<feature type="domain" description="Rab-GAP TBC" evidence="6">
    <location>
        <begin position="535"/>
        <end position="732"/>
    </location>
</feature>
<comment type="similarity">
    <text evidence="1">Belongs to the DDAH family.</text>
</comment>
<dbReference type="PROSITE" id="PS50086">
    <property type="entry name" value="TBC_RABGAP"/>
    <property type="match status" value="1"/>
</dbReference>
<dbReference type="InterPro" id="IPR011993">
    <property type="entry name" value="PH-like_dom_sf"/>
</dbReference>
<evidence type="ECO:0000313" key="8">
    <source>
        <dbReference type="Proteomes" id="UP000663852"/>
    </source>
</evidence>
<feature type="coiled-coil region" evidence="4">
    <location>
        <begin position="763"/>
        <end position="889"/>
    </location>
</feature>
<evidence type="ECO:0000256" key="3">
    <source>
        <dbReference type="ARBA" id="ARBA00022801"/>
    </source>
</evidence>
<keyword evidence="4" id="KW-0175">Coiled coil</keyword>
<evidence type="ECO:0000256" key="4">
    <source>
        <dbReference type="SAM" id="Coils"/>
    </source>
</evidence>
<feature type="region of interest" description="Disordered" evidence="5">
    <location>
        <begin position="234"/>
        <end position="256"/>
    </location>
</feature>
<dbReference type="EMBL" id="CAJNOJ010000107">
    <property type="protein sequence ID" value="CAF1124922.1"/>
    <property type="molecule type" value="Genomic_DNA"/>
</dbReference>
<evidence type="ECO:0000256" key="5">
    <source>
        <dbReference type="SAM" id="MobiDB-lite"/>
    </source>
</evidence>
<organism evidence="7 8">
    <name type="scientific">Adineta ricciae</name>
    <name type="common">Rotifer</name>
    <dbReference type="NCBI Taxonomy" id="249248"/>
    <lineage>
        <taxon>Eukaryota</taxon>
        <taxon>Metazoa</taxon>
        <taxon>Spiralia</taxon>
        <taxon>Gnathifera</taxon>
        <taxon>Rotifera</taxon>
        <taxon>Eurotatoria</taxon>
        <taxon>Bdelloidea</taxon>
        <taxon>Adinetida</taxon>
        <taxon>Adinetidae</taxon>
        <taxon>Adineta</taxon>
    </lineage>
</organism>
<evidence type="ECO:0000313" key="7">
    <source>
        <dbReference type="EMBL" id="CAF1124922.1"/>
    </source>
</evidence>
<dbReference type="Gene3D" id="1.10.472.80">
    <property type="entry name" value="Ypt/Rab-GAP domain of gyp1p, domain 3"/>
    <property type="match status" value="1"/>
</dbReference>
<dbReference type="Gene3D" id="1.10.8.270">
    <property type="entry name" value="putative rabgap domain of human tbc1 domain family member 14 like domains"/>
    <property type="match status" value="1"/>
</dbReference>
<dbReference type="FunFam" id="1.10.8.270:FF:000001">
    <property type="entry name" value="TBC1 domain family member 1"/>
    <property type="match status" value="1"/>
</dbReference>
<dbReference type="GO" id="GO:0005096">
    <property type="term" value="F:GTPase activator activity"/>
    <property type="evidence" value="ECO:0007669"/>
    <property type="project" value="UniProtKB-KW"/>
</dbReference>
<evidence type="ECO:0000256" key="2">
    <source>
        <dbReference type="ARBA" id="ARBA00022468"/>
    </source>
</evidence>
<feature type="compositionally biased region" description="Polar residues" evidence="5">
    <location>
        <begin position="1"/>
        <end position="18"/>
    </location>
</feature>
<dbReference type="Pfam" id="PF19420">
    <property type="entry name" value="DDAH_eukar"/>
    <property type="match status" value="1"/>
</dbReference>
<dbReference type="Gene3D" id="1.10.10.750">
    <property type="entry name" value="Ypt/Rab-GAP domain of gyp1p, domain 1"/>
    <property type="match status" value="1"/>
</dbReference>
<evidence type="ECO:0000259" key="6">
    <source>
        <dbReference type="PROSITE" id="PS50086"/>
    </source>
</evidence>
<dbReference type="InterPro" id="IPR006020">
    <property type="entry name" value="PTB/PI_dom"/>
</dbReference>
<dbReference type="PANTHER" id="PTHR47219">
    <property type="entry name" value="RAB GTPASE-ACTIVATING PROTEIN 1-LIKE"/>
    <property type="match status" value="1"/>
</dbReference>
<accession>A0A814QU55</accession>
<evidence type="ECO:0000256" key="1">
    <source>
        <dbReference type="ARBA" id="ARBA00008532"/>
    </source>
</evidence>
<dbReference type="FunFam" id="1.10.10.750:FF:000004">
    <property type="entry name" value="Putative rab gtpase-activating protein 1"/>
    <property type="match status" value="1"/>
</dbReference>
<keyword evidence="2" id="KW-0343">GTPase activation</keyword>
<dbReference type="CDD" id="cd01211">
    <property type="entry name" value="PTB_Rab6GAP"/>
    <property type="match status" value="1"/>
</dbReference>
<dbReference type="Gene3D" id="3.75.10.10">
    <property type="entry name" value="L-arginine/glycine Amidinotransferase, Chain A"/>
    <property type="match status" value="1"/>
</dbReference>
<dbReference type="SMART" id="SM00462">
    <property type="entry name" value="PTB"/>
    <property type="match status" value="1"/>
</dbReference>
<feature type="compositionally biased region" description="Low complexity" evidence="5">
    <location>
        <begin position="235"/>
        <end position="250"/>
    </location>
</feature>
<dbReference type="SUPFAM" id="SSF55909">
    <property type="entry name" value="Pentein"/>
    <property type="match status" value="1"/>
</dbReference>
<dbReference type="PANTHER" id="PTHR47219:SF9">
    <property type="entry name" value="GTPASE ACTIVATING PROTEIN AND CENTROSOME-ASSOCIATED, ISOFORM B"/>
    <property type="match status" value="1"/>
</dbReference>
<keyword evidence="3" id="KW-0378">Hydrolase</keyword>
<sequence>MAEILNESTEQTTSNDSNRILEDSSSDENSPRTPVKDENGLVKQQRPDLTNSILFHGVTYLGSASINAPRSEEELNRNMAILNEQSKMSIEVTLCVPDNATGVVRLLDPQTEQEIISYRISQILFCARGPSNTPLTYCWAFTTSRVSTSTNGSIQANENGKVQQELLYQCQVFRCDLQEAIYKILLSFANAFRRPNPSASNIQTSAQSNQPAPSLSRRTTSLFGQAIQATVGQLQQSSSNSNQSSNNQQQTAQKPSDGTIKFRSYFDIKEETIDSKGSISFTSVPRPEKNVFRLRKDARKNVTVALQQIRGYPLTIERCFGMLLAQGRNVRASDMQLLDLESMGKSEDGRYYMVRGNWEPLARGFKELTHLNEETPKGARVFLTIALDLVISGIHEPVRFLIEAKARVCVANSKGDILSQDISDTIWSSFKKLSPFTEEFDMILKEVSSKNVSQDDTYEVILLESQSEAERRAKLRQTAAAAAEDDDDEPMVSGFGHVSKECDEEVLGNWSDILSKWRKNYAERPRGLQSLVRKGVPEALRGEVWQLLAGSHGGENEMINTYRLLLTKESASERVILNDLNRTFPAHEYFKDAGGVGQEALYKLSRAYSVRDEEVGYCQGLSFVIATLLIHMPEEQAFMLLCQLMEDQRYLLREMYKANFENLQLNVIFFRIMDIFLYEGFNALFGVALALLKGCQKDLLSLDFEGVMRFFRVNLPKKYRSEDHADELIQTACSMKINVKKLKRYEKEYLTRRAEEEQSEFPLQRLESDNKRLTEICMRSELENEMLALELVNDRVKLKSNLDEAEDHVETLTRELQATRTIVRDSEQHAIRLNEELENIRDAFRRTCDELQQTQKIVSDYKQICSQLNNQLDKQKEKYQAKIEACQSRCCESCKPIINSIVSPPSSLASTPEREIVNNDEDDLPPISSISPSVADRLRQVEIELAEKKLALTQALCENQELVHQLRHSSSMASDSDTNSLVGCRKRSVMLPYPFDFHFTSAIVSRVPASLKDAALCQRDIREVINIDKARKQHQDYIAILRKLGLDVIELPADESLPEGVFVDDTAVICDGIALICRPSAHGRSKEVDIIRTILRREGLHIVDIKDLSATIDGSDVLFTGREFFVGLSKTTNLSGAKAVASAFPEYPVTLLRVKKGAHLKNYVSIVGMDTMAIGGSDIAKDLLRQMEEMSEYKSYKIITLPDDTAANCLWINDTVFHLPADQRYGESIRILTNRLGPSVSHVDVFSSIDRLDNKSNH</sequence>
<name>A0A814QU55_ADIRI</name>
<comment type="caution">
    <text evidence="7">The sequence shown here is derived from an EMBL/GenBank/DDBJ whole genome shotgun (WGS) entry which is preliminary data.</text>
</comment>
<gene>
    <name evidence="7" type="ORF">EDS130_LOCUS21257</name>
</gene>
<dbReference type="SUPFAM" id="SSF50729">
    <property type="entry name" value="PH domain-like"/>
    <property type="match status" value="1"/>
</dbReference>
<dbReference type="SMART" id="SM00164">
    <property type="entry name" value="TBC"/>
    <property type="match status" value="1"/>
</dbReference>
<dbReference type="InterPro" id="IPR050302">
    <property type="entry name" value="Rab_GAP_TBC_domain"/>
</dbReference>